<dbReference type="InterPro" id="IPR001331">
    <property type="entry name" value="GDS_CDC24_CS"/>
</dbReference>
<feature type="region of interest" description="Disordered" evidence="1">
    <location>
        <begin position="867"/>
        <end position="956"/>
    </location>
</feature>
<dbReference type="SMART" id="SM00325">
    <property type="entry name" value="RhoGEF"/>
    <property type="match status" value="1"/>
</dbReference>
<dbReference type="SUPFAM" id="SSF50729">
    <property type="entry name" value="PH domain-like"/>
    <property type="match status" value="1"/>
</dbReference>
<feature type="compositionally biased region" description="Low complexity" evidence="1">
    <location>
        <begin position="515"/>
        <end position="524"/>
    </location>
</feature>
<gene>
    <name evidence="3" type="ORF">SCHPADRAFT_915148</name>
</gene>
<dbReference type="GO" id="GO:0005085">
    <property type="term" value="F:guanyl-nucleotide exchange factor activity"/>
    <property type="evidence" value="ECO:0007669"/>
    <property type="project" value="InterPro"/>
</dbReference>
<feature type="compositionally biased region" description="Low complexity" evidence="1">
    <location>
        <begin position="547"/>
        <end position="560"/>
    </location>
</feature>
<dbReference type="PANTHER" id="PTHR12673:SF270">
    <property type="entry name" value="FYVE-TYPE DOMAIN-CONTAINING PROTEIN"/>
    <property type="match status" value="1"/>
</dbReference>
<feature type="compositionally biased region" description="Low complexity" evidence="1">
    <location>
        <begin position="55"/>
        <end position="72"/>
    </location>
</feature>
<evidence type="ECO:0000259" key="2">
    <source>
        <dbReference type="PROSITE" id="PS50010"/>
    </source>
</evidence>
<dbReference type="InterPro" id="IPR051092">
    <property type="entry name" value="FYVE_RhoGEF_PH"/>
</dbReference>
<dbReference type="InterPro" id="IPR000219">
    <property type="entry name" value="DH_dom"/>
</dbReference>
<sequence length="1390" mass="150211">MESNDQDHARSGSEGEIIYDFSASHFSRAQNSAPLPDPSNFPDPYPFGLSHHRPSSGTPALSSAGSSSTRSSAYTNPGSVISSIGASGDYGSVRIASSEDMVDGIGLGITADTVVELLSQSSNVPTLAPGSRKSHGSQIDRLQRADYMRNSRSHSISEDQAPSQPPRRLRSQPSYDTSWQRESVDRDELGMTSEEEFEYENEEINSVKEEEELPAAIAVAEEGRGLIIRGDGLAVTQLNIQPGITHLLVGGSCTPNSVPTFLTMSLPQISTTLLALDISANFLAYLSPALASCSSLEELNISSNPLRALPVFLSELSSLRVLIADSTGISTLPEPLSGLDKLHTLSIRRNKFHSLPSWLCLLPCLDSLLVDNNPFQGPWKALVEPLLAKLPMTPSYPPSTPIGHSTNTTTTDTDNSDVEDLTDHDDAPNPAPTVAIPASAPLDSRFAGIDEELTITPSSARLLERSATSPVQQPGSRPLSRNRTTPNRQFYEREQAAKAAKSNPSDEMIPGSNFEASSSSSTARSEGRGELRRMRSADELRRALQAGGSSPPVDPSSSRPGFKHSVTSATDSDFSFRRDDTTRKFASLGVHSRGPSRAGARPLANSLWNEQGIDEDGESEIDAAPRPSSRVWSNPTGQGQRGEHSGSQGVMGMKPKSADKEKSSKKWGFFKKMSMGKMRDVDDGIQRSRSARPTTSQGVSSSIPGASGTLRRLTPPQLEITPLPQNMASSSKARLPPTPNSAEMTSPNPTLRHNPSTDRLRIPSPSANLLAPPSPAPLSASAKRRSFLPLDGPPALNIPIPSTAPFLSGITVSNGTDDMDENPKLSASPIMESSEDLQRREEERMREANVRALRSVMNYLRDMNDLTMAAPGNPMSMYGSPPTDRARRPTLSDARLQSEVSIDSIDTSSSTTSSHLRSLDSMSANRSGSSNATMSIATTDSGGSGSEERKAKDDRAKRARIVREIVETERTYVRTLQELVDIYVRPACAPVTTIGGVTVSSGKDQVVPVSERKIVFGDVESLFSFHKGSFLPALEKASRPLLSPEGAAADAESEGKLSSDVAMAVGRTFSSHAAFMKMYSSYINNLDNALQRVRQWTSDRQAPMPSTSTGSITPSSSSTQLATIGLAMSAISAPGLLTDSALSVKGASLSSGQRKRIKAYLKRCRINPRHSQLNLEGYLHLPVQRITRYPLLLDELVRNTPRPADSFDDPIATALSEISSLATNMNEGKREAESRRKLVQWQARIRGKFPSPLVQPHRRLIKDGKLLLTRIVRKQTMSFDVLDSHGDSASVAVDCLTPELTPRPLYAILCNDLFVLCRDPSNGQDPNSVVDLWAVLRMQTMPQPTSIVHGNSLRVVDTKAILYLEAPSGSEALNWFRAINLHVPVPSPKV</sequence>
<dbReference type="CDD" id="cd00160">
    <property type="entry name" value="RhoGEF"/>
    <property type="match status" value="1"/>
</dbReference>
<feature type="region of interest" description="Disordered" evidence="1">
    <location>
        <begin position="150"/>
        <end position="193"/>
    </location>
</feature>
<protein>
    <recommendedName>
        <fullName evidence="2">DH domain-containing protein</fullName>
    </recommendedName>
</protein>
<dbReference type="Gene3D" id="3.80.10.10">
    <property type="entry name" value="Ribonuclease Inhibitor"/>
    <property type="match status" value="1"/>
</dbReference>
<dbReference type="Proteomes" id="UP000053477">
    <property type="component" value="Unassembled WGS sequence"/>
</dbReference>
<feature type="compositionally biased region" description="Pro residues" evidence="1">
    <location>
        <begin position="35"/>
        <end position="45"/>
    </location>
</feature>
<dbReference type="GO" id="GO:0005737">
    <property type="term" value="C:cytoplasm"/>
    <property type="evidence" value="ECO:0007669"/>
    <property type="project" value="TreeGrafter"/>
</dbReference>
<feature type="compositionally biased region" description="Polar residues" evidence="1">
    <location>
        <begin position="922"/>
        <end position="941"/>
    </location>
</feature>
<dbReference type="STRING" id="27342.A0A0H2SA86"/>
<dbReference type="Gene3D" id="2.30.29.30">
    <property type="entry name" value="Pleckstrin-homology domain (PH domain)/Phosphotyrosine-binding domain (PTB)"/>
    <property type="match status" value="1"/>
</dbReference>
<feature type="compositionally biased region" description="Low complexity" evidence="1">
    <location>
        <begin position="901"/>
        <end position="921"/>
    </location>
</feature>
<dbReference type="OrthoDB" id="660555at2759"/>
<evidence type="ECO:0000256" key="1">
    <source>
        <dbReference type="SAM" id="MobiDB-lite"/>
    </source>
</evidence>
<feature type="compositionally biased region" description="Polar residues" evidence="1">
    <location>
        <begin position="740"/>
        <end position="754"/>
    </location>
</feature>
<dbReference type="PANTHER" id="PTHR12673">
    <property type="entry name" value="FACIOGENITAL DYSPLASIA PROTEIN"/>
    <property type="match status" value="1"/>
</dbReference>
<dbReference type="InterPro" id="IPR032675">
    <property type="entry name" value="LRR_dom_sf"/>
</dbReference>
<dbReference type="Gene3D" id="1.20.900.10">
    <property type="entry name" value="Dbl homology (DH) domain"/>
    <property type="match status" value="1"/>
</dbReference>
<dbReference type="PROSITE" id="PS00741">
    <property type="entry name" value="DH_1"/>
    <property type="match status" value="1"/>
</dbReference>
<dbReference type="InParanoid" id="A0A0H2SA86"/>
<feature type="domain" description="DH" evidence="2">
    <location>
        <begin position="957"/>
        <end position="1228"/>
    </location>
</feature>
<dbReference type="SUPFAM" id="SSF52058">
    <property type="entry name" value="L domain-like"/>
    <property type="match status" value="1"/>
</dbReference>
<evidence type="ECO:0000313" key="3">
    <source>
        <dbReference type="EMBL" id="KLO13786.1"/>
    </source>
</evidence>
<evidence type="ECO:0000313" key="4">
    <source>
        <dbReference type="Proteomes" id="UP000053477"/>
    </source>
</evidence>
<dbReference type="Pfam" id="PF00621">
    <property type="entry name" value="RhoGEF"/>
    <property type="match status" value="1"/>
</dbReference>
<dbReference type="InterPro" id="IPR035899">
    <property type="entry name" value="DBL_dom_sf"/>
</dbReference>
<feature type="compositionally biased region" description="Polar residues" evidence="1">
    <location>
        <begin position="687"/>
        <end position="704"/>
    </location>
</feature>
<feature type="region of interest" description="Disordered" evidence="1">
    <location>
        <begin position="678"/>
        <end position="780"/>
    </location>
</feature>
<feature type="compositionally biased region" description="Acidic residues" evidence="1">
    <location>
        <begin position="414"/>
        <end position="423"/>
    </location>
</feature>
<feature type="compositionally biased region" description="Polar residues" evidence="1">
    <location>
        <begin position="723"/>
        <end position="732"/>
    </location>
</feature>
<feature type="compositionally biased region" description="Polar residues" evidence="1">
    <location>
        <begin position="73"/>
        <end position="85"/>
    </location>
</feature>
<feature type="compositionally biased region" description="Basic and acidic residues" evidence="1">
    <location>
        <begin position="525"/>
        <end position="542"/>
    </location>
</feature>
<name>A0A0H2SA86_9AGAM</name>
<feature type="compositionally biased region" description="Basic and acidic residues" evidence="1">
    <location>
        <begin position="946"/>
        <end position="956"/>
    </location>
</feature>
<dbReference type="SUPFAM" id="SSF48065">
    <property type="entry name" value="DBL homology domain (DH-domain)"/>
    <property type="match status" value="1"/>
</dbReference>
<feature type="region of interest" description="Disordered" evidence="1">
    <location>
        <begin position="458"/>
        <end position="575"/>
    </location>
</feature>
<dbReference type="EMBL" id="KQ085954">
    <property type="protein sequence ID" value="KLO13786.1"/>
    <property type="molecule type" value="Genomic_DNA"/>
</dbReference>
<reference evidence="3 4" key="1">
    <citation type="submission" date="2015-04" db="EMBL/GenBank/DDBJ databases">
        <title>Complete genome sequence of Schizopora paradoxa KUC8140, a cosmopolitan wood degrader in East Asia.</title>
        <authorList>
            <consortium name="DOE Joint Genome Institute"/>
            <person name="Min B."/>
            <person name="Park H."/>
            <person name="Jang Y."/>
            <person name="Kim J.-J."/>
            <person name="Kim K.H."/>
            <person name="Pangilinan J."/>
            <person name="Lipzen A."/>
            <person name="Riley R."/>
            <person name="Grigoriev I.V."/>
            <person name="Spatafora J.W."/>
            <person name="Choi I.-G."/>
        </authorList>
    </citation>
    <scope>NUCLEOTIDE SEQUENCE [LARGE SCALE GENOMIC DNA]</scope>
    <source>
        <strain evidence="3 4">KUC8140</strain>
    </source>
</reference>
<organism evidence="3 4">
    <name type="scientific">Schizopora paradoxa</name>
    <dbReference type="NCBI Taxonomy" id="27342"/>
    <lineage>
        <taxon>Eukaryota</taxon>
        <taxon>Fungi</taxon>
        <taxon>Dikarya</taxon>
        <taxon>Basidiomycota</taxon>
        <taxon>Agaricomycotina</taxon>
        <taxon>Agaricomycetes</taxon>
        <taxon>Hymenochaetales</taxon>
        <taxon>Schizoporaceae</taxon>
        <taxon>Schizopora</taxon>
    </lineage>
</organism>
<feature type="region of interest" description="Disordered" evidence="1">
    <location>
        <begin position="28"/>
        <end position="87"/>
    </location>
</feature>
<feature type="compositionally biased region" description="Polar residues" evidence="1">
    <location>
        <begin position="466"/>
        <end position="488"/>
    </location>
</feature>
<feature type="region of interest" description="Disordered" evidence="1">
    <location>
        <begin position="394"/>
        <end position="440"/>
    </location>
</feature>
<feature type="compositionally biased region" description="Low complexity" evidence="1">
    <location>
        <begin position="763"/>
        <end position="780"/>
    </location>
</feature>
<accession>A0A0H2SA86</accession>
<dbReference type="InterPro" id="IPR011993">
    <property type="entry name" value="PH-like_dom_sf"/>
</dbReference>
<proteinExistence type="predicted"/>
<keyword evidence="4" id="KW-1185">Reference proteome</keyword>
<dbReference type="GO" id="GO:0035556">
    <property type="term" value="P:intracellular signal transduction"/>
    <property type="evidence" value="ECO:0007669"/>
    <property type="project" value="InterPro"/>
</dbReference>
<dbReference type="PROSITE" id="PS50010">
    <property type="entry name" value="DH_2"/>
    <property type="match status" value="1"/>
</dbReference>
<feature type="region of interest" description="Disordered" evidence="1">
    <location>
        <begin position="618"/>
        <end position="666"/>
    </location>
</feature>